<reference evidence="2 3" key="1">
    <citation type="submission" date="2019-11" db="EMBL/GenBank/DDBJ databases">
        <title>Comparative genomics of hydrocarbon-degrading Desulfosarcina strains.</title>
        <authorList>
            <person name="Watanabe M."/>
            <person name="Kojima H."/>
            <person name="Fukui M."/>
        </authorList>
    </citation>
    <scope>NUCLEOTIDE SEQUENCE [LARGE SCALE GENOMIC DNA]</scope>
    <source>
        <strain evidence="3">oXyS1</strain>
    </source>
</reference>
<evidence type="ECO:0000313" key="2">
    <source>
        <dbReference type="EMBL" id="BBO87193.1"/>
    </source>
</evidence>
<dbReference type="EMBL" id="AP021879">
    <property type="protein sequence ID" value="BBO87193.1"/>
    <property type="molecule type" value="Genomic_DNA"/>
</dbReference>
<accession>A0A5K8A3N3</accession>
<protein>
    <recommendedName>
        <fullName evidence="1">PilZ domain-containing protein</fullName>
    </recommendedName>
</protein>
<dbReference type="SUPFAM" id="SSF141371">
    <property type="entry name" value="PilZ domain-like"/>
    <property type="match status" value="1"/>
</dbReference>
<organism evidence="2 3">
    <name type="scientific">Desulfosarcina ovata subsp. ovata</name>
    <dbReference type="NCBI Taxonomy" id="2752305"/>
    <lineage>
        <taxon>Bacteria</taxon>
        <taxon>Pseudomonadati</taxon>
        <taxon>Thermodesulfobacteriota</taxon>
        <taxon>Desulfobacteria</taxon>
        <taxon>Desulfobacterales</taxon>
        <taxon>Desulfosarcinaceae</taxon>
        <taxon>Desulfosarcina</taxon>
    </lineage>
</organism>
<evidence type="ECO:0000259" key="1">
    <source>
        <dbReference type="Pfam" id="PF07238"/>
    </source>
</evidence>
<dbReference type="AlphaFoldDB" id="A0A5K8A3N3"/>
<dbReference type="RefSeq" id="WP_155308675.1">
    <property type="nucleotide sequence ID" value="NZ_AP021879.1"/>
</dbReference>
<sequence>MHGSNWQAERKKILARLSIAIYKMSDQQLISLLHLFNDLDLADNNKRFDGSGLFTKDSDGNKNRQLLIAHFFLLINQLSEADLLKFMKSYEQKRFAMLREYPRINCNFTLDLATDDRAINCYARDISASGVYLETCEAFTIGQPVSLCFSLEESRLALKLKGRVVRMEHGGVGIKYESISSYQLEIMRDLINRLDDPDDSGEELAGGR</sequence>
<dbReference type="InterPro" id="IPR009875">
    <property type="entry name" value="PilZ_domain"/>
</dbReference>
<keyword evidence="3" id="KW-1185">Reference proteome</keyword>
<dbReference type="Pfam" id="PF07238">
    <property type="entry name" value="PilZ"/>
    <property type="match status" value="1"/>
</dbReference>
<feature type="domain" description="PilZ" evidence="1">
    <location>
        <begin position="99"/>
        <end position="191"/>
    </location>
</feature>
<proteinExistence type="predicted"/>
<dbReference type="Proteomes" id="UP000422108">
    <property type="component" value="Chromosome"/>
</dbReference>
<dbReference type="Gene3D" id="2.40.10.220">
    <property type="entry name" value="predicted glycosyltransferase like domains"/>
    <property type="match status" value="1"/>
</dbReference>
<dbReference type="GO" id="GO:0035438">
    <property type="term" value="F:cyclic-di-GMP binding"/>
    <property type="evidence" value="ECO:0007669"/>
    <property type="project" value="InterPro"/>
</dbReference>
<name>A0A5K8A3N3_9BACT</name>
<evidence type="ECO:0000313" key="3">
    <source>
        <dbReference type="Proteomes" id="UP000422108"/>
    </source>
</evidence>
<gene>
    <name evidence="2" type="ORF">DSCOOX_03730</name>
</gene>